<evidence type="ECO:0000313" key="2">
    <source>
        <dbReference type="Proteomes" id="UP000593573"/>
    </source>
</evidence>
<name>A0A7J8VRB2_9ROSI</name>
<proteinExistence type="predicted"/>
<evidence type="ECO:0000313" key="1">
    <source>
        <dbReference type="EMBL" id="MBA0665150.1"/>
    </source>
</evidence>
<protein>
    <submittedName>
        <fullName evidence="1">Uncharacterized protein</fullName>
    </submittedName>
</protein>
<comment type="caution">
    <text evidence="1">The sequence shown here is derived from an EMBL/GenBank/DDBJ whole genome shotgun (WGS) entry which is preliminary data.</text>
</comment>
<sequence length="28" mass="2982">MVIKLAILAKGVPFKFTNGLDIDTSTGM</sequence>
<reference evidence="1 2" key="1">
    <citation type="journal article" date="2019" name="Genome Biol. Evol.">
        <title>Insights into the evolution of the New World diploid cottons (Gossypium, subgenus Houzingenia) based on genome sequencing.</title>
        <authorList>
            <person name="Grover C.E."/>
            <person name="Arick M.A. 2nd"/>
            <person name="Thrash A."/>
            <person name="Conover J.L."/>
            <person name="Sanders W.S."/>
            <person name="Peterson D.G."/>
            <person name="Frelichowski J.E."/>
            <person name="Scheffler J.A."/>
            <person name="Scheffler B.E."/>
            <person name="Wendel J.F."/>
        </authorList>
    </citation>
    <scope>NUCLEOTIDE SEQUENCE [LARGE SCALE GENOMIC DNA]</scope>
    <source>
        <strain evidence="1">57</strain>
        <tissue evidence="1">Leaf</tissue>
    </source>
</reference>
<organism evidence="1 2">
    <name type="scientific">Gossypium klotzschianum</name>
    <dbReference type="NCBI Taxonomy" id="34286"/>
    <lineage>
        <taxon>Eukaryota</taxon>
        <taxon>Viridiplantae</taxon>
        <taxon>Streptophyta</taxon>
        <taxon>Embryophyta</taxon>
        <taxon>Tracheophyta</taxon>
        <taxon>Spermatophyta</taxon>
        <taxon>Magnoliopsida</taxon>
        <taxon>eudicotyledons</taxon>
        <taxon>Gunneridae</taxon>
        <taxon>Pentapetalae</taxon>
        <taxon>rosids</taxon>
        <taxon>malvids</taxon>
        <taxon>Malvales</taxon>
        <taxon>Malvaceae</taxon>
        <taxon>Malvoideae</taxon>
        <taxon>Gossypium</taxon>
    </lineage>
</organism>
<dbReference type="AlphaFoldDB" id="A0A7J8VRB2"/>
<dbReference type="OrthoDB" id="5307922at2759"/>
<dbReference type="EMBL" id="JABFAB010000011">
    <property type="protein sequence ID" value="MBA0665150.1"/>
    <property type="molecule type" value="Genomic_DNA"/>
</dbReference>
<accession>A0A7J8VRB2</accession>
<feature type="non-terminal residue" evidence="1">
    <location>
        <position position="28"/>
    </location>
</feature>
<gene>
    <name evidence="1" type="ORF">Goklo_005054</name>
</gene>
<keyword evidence="2" id="KW-1185">Reference proteome</keyword>
<dbReference type="Proteomes" id="UP000593573">
    <property type="component" value="Unassembled WGS sequence"/>
</dbReference>